<keyword evidence="3 8" id="KW-0347">Helicase</keyword>
<dbReference type="InterPro" id="IPR013083">
    <property type="entry name" value="Znf_RING/FYVE/PHD"/>
</dbReference>
<evidence type="ECO:0000256" key="4">
    <source>
        <dbReference type="ARBA" id="ARBA00022840"/>
    </source>
</evidence>
<keyword evidence="4" id="KW-0067">ATP-binding</keyword>
<feature type="domain" description="Helicase ATP-binding" evidence="7">
    <location>
        <begin position="42"/>
        <end position="203"/>
    </location>
</feature>
<keyword evidence="5" id="KW-0862">Zinc</keyword>
<feature type="domain" description="RING-type" evidence="6">
    <location>
        <begin position="370"/>
        <end position="409"/>
    </location>
</feature>
<dbReference type="Pfam" id="PF13920">
    <property type="entry name" value="zf-C3HC4_3"/>
    <property type="match status" value="1"/>
</dbReference>
<dbReference type="GO" id="GO:0004386">
    <property type="term" value="F:helicase activity"/>
    <property type="evidence" value="ECO:0007669"/>
    <property type="project" value="UniProtKB-KW"/>
</dbReference>
<gene>
    <name evidence="8" type="ORF">LCIVAC01_01610</name>
</gene>
<dbReference type="Pfam" id="PF00176">
    <property type="entry name" value="SNF2-rel_dom"/>
    <property type="match status" value="1"/>
</dbReference>
<proteinExistence type="predicted"/>
<dbReference type="Gene3D" id="3.30.40.10">
    <property type="entry name" value="Zinc/RING finger domain, C3HC4 (zinc finger)"/>
    <property type="match status" value="1"/>
</dbReference>
<dbReference type="SMART" id="SM00184">
    <property type="entry name" value="RING"/>
    <property type="match status" value="1"/>
</dbReference>
<dbReference type="GO" id="GO:0016787">
    <property type="term" value="F:hydrolase activity"/>
    <property type="evidence" value="ECO:0007669"/>
    <property type="project" value="UniProtKB-KW"/>
</dbReference>
<dbReference type="InterPro" id="IPR050628">
    <property type="entry name" value="SNF2_RAD54_helicase_TF"/>
</dbReference>
<evidence type="ECO:0000256" key="3">
    <source>
        <dbReference type="ARBA" id="ARBA00022806"/>
    </source>
</evidence>
<evidence type="ECO:0000256" key="2">
    <source>
        <dbReference type="ARBA" id="ARBA00022801"/>
    </source>
</evidence>
<dbReference type="Pfam" id="PF00271">
    <property type="entry name" value="Helicase_C"/>
    <property type="match status" value="1"/>
</dbReference>
<dbReference type="EMBL" id="MK500319">
    <property type="protein sequence ID" value="QBK85352.1"/>
    <property type="molecule type" value="Genomic_DNA"/>
</dbReference>
<dbReference type="GO" id="GO:0008270">
    <property type="term" value="F:zinc ion binding"/>
    <property type="evidence" value="ECO:0007669"/>
    <property type="project" value="UniProtKB-KW"/>
</dbReference>
<dbReference type="PROSITE" id="PS51192">
    <property type="entry name" value="HELICASE_ATP_BIND_1"/>
    <property type="match status" value="1"/>
</dbReference>
<keyword evidence="2" id="KW-0378">Hydrolase</keyword>
<sequence length="562" mass="65887">MENKNIHMVSQPKDLDVGLFPHQLASIYEMEKLEREKHIQFDGYFVDTNVGILADLTGYGKTLSIVGLILRDKMEWEMNEAYEFIRIKEVFGDGRIQHKQRNYYQRLNCTLILVNQSLIYQWLQELQHTKLKVGAVSTKRHFQKIDPRNYDVIVCSVTKYNDYVSHYPLYAWKRFIVDEPDINIPPRMKTLMVGFIWLISATPWRVLMVSRKYGFLTEIFPRYMTYDFLNTLVIKNDDDFIKDSFKMPRTIHKYYECYQAMYNVVRGMINNQILEMISAGDIEGAVTALGGNPTSNIIELVRSKKLEEIDLINDHIRFWQRRVDQSESFAVETRRNNKEMVEKWEAKKLRAQLQLSTLDKRYSDILKDDCIICLSQKRNPVMIPCCQNIFCGECILLWAKQSGKCPLCRSIIEGDKLIYIKSSEDEEKENEEKKEEPPKRKTKTDTILEIIQNKPKGRFIIFSCYDTTSYIINNVLQGNIKFAEIRGHRTTRERNISLFKEGKVQVLFLNGRNNGAGINLQEATDMILYHTMTETIETQILGRANRIGRKGELTVHHLLHVR</sequence>
<evidence type="ECO:0000256" key="1">
    <source>
        <dbReference type="ARBA" id="ARBA00022741"/>
    </source>
</evidence>
<dbReference type="InterPro" id="IPR014001">
    <property type="entry name" value="Helicase_ATP-bd"/>
</dbReference>
<dbReference type="GO" id="GO:0005524">
    <property type="term" value="F:ATP binding"/>
    <property type="evidence" value="ECO:0007669"/>
    <property type="project" value="UniProtKB-KW"/>
</dbReference>
<dbReference type="InterPro" id="IPR001841">
    <property type="entry name" value="Znf_RING"/>
</dbReference>
<dbReference type="SUPFAM" id="SSF57850">
    <property type="entry name" value="RING/U-box"/>
    <property type="match status" value="1"/>
</dbReference>
<dbReference type="SMART" id="SM00487">
    <property type="entry name" value="DEXDc"/>
    <property type="match status" value="1"/>
</dbReference>
<dbReference type="InterPro" id="IPR027417">
    <property type="entry name" value="P-loop_NTPase"/>
</dbReference>
<dbReference type="InterPro" id="IPR001650">
    <property type="entry name" value="Helicase_C-like"/>
</dbReference>
<name>A0A481YQ89_9VIRU</name>
<dbReference type="PANTHER" id="PTHR45626">
    <property type="entry name" value="TRANSCRIPTION TERMINATION FACTOR 2-RELATED"/>
    <property type="match status" value="1"/>
</dbReference>
<evidence type="ECO:0000256" key="5">
    <source>
        <dbReference type="PROSITE-ProRule" id="PRU00175"/>
    </source>
</evidence>
<dbReference type="PROSITE" id="PS50089">
    <property type="entry name" value="ZF_RING_2"/>
    <property type="match status" value="1"/>
</dbReference>
<keyword evidence="5" id="KW-0479">Metal-binding</keyword>
<dbReference type="SUPFAM" id="SSF52540">
    <property type="entry name" value="P-loop containing nucleoside triphosphate hydrolases"/>
    <property type="match status" value="1"/>
</dbReference>
<keyword evidence="5" id="KW-0863">Zinc-finger</keyword>
<dbReference type="Gene3D" id="3.40.50.300">
    <property type="entry name" value="P-loop containing nucleotide triphosphate hydrolases"/>
    <property type="match status" value="2"/>
</dbReference>
<dbReference type="GO" id="GO:0006281">
    <property type="term" value="P:DNA repair"/>
    <property type="evidence" value="ECO:0007669"/>
    <property type="project" value="TreeGrafter"/>
</dbReference>
<dbReference type="GO" id="GO:0008094">
    <property type="term" value="F:ATP-dependent activity, acting on DNA"/>
    <property type="evidence" value="ECO:0007669"/>
    <property type="project" value="TreeGrafter"/>
</dbReference>
<evidence type="ECO:0000259" key="6">
    <source>
        <dbReference type="PROSITE" id="PS50089"/>
    </source>
</evidence>
<accession>A0A481YQ89</accession>
<keyword evidence="1" id="KW-0547">Nucleotide-binding</keyword>
<organism evidence="8">
    <name type="scientific">Iridovirus LCIVAC01</name>
    <dbReference type="NCBI Taxonomy" id="2506607"/>
    <lineage>
        <taxon>Viruses</taxon>
        <taxon>Varidnaviria</taxon>
        <taxon>Bamfordvirae</taxon>
        <taxon>Nucleocytoviricota</taxon>
        <taxon>Megaviricetes</taxon>
        <taxon>Pimascovirales</taxon>
        <taxon>Pimascovirales incertae sedis</taxon>
        <taxon>Iridoviridae</taxon>
    </lineage>
</organism>
<evidence type="ECO:0000259" key="7">
    <source>
        <dbReference type="PROSITE" id="PS51192"/>
    </source>
</evidence>
<dbReference type="InterPro" id="IPR000330">
    <property type="entry name" value="SNF2_N"/>
</dbReference>
<evidence type="ECO:0000313" key="8">
    <source>
        <dbReference type="EMBL" id="QBK85352.1"/>
    </source>
</evidence>
<protein>
    <submittedName>
        <fullName evidence="8">DEAD/SNF2-like helicase</fullName>
    </submittedName>
</protein>
<reference evidence="8" key="1">
    <citation type="journal article" date="2019" name="MBio">
        <title>Virus Genomes from Deep Sea Sediments Expand the Ocean Megavirome and Support Independent Origins of Viral Gigantism.</title>
        <authorList>
            <person name="Backstrom D."/>
            <person name="Yutin N."/>
            <person name="Jorgensen S.L."/>
            <person name="Dharamshi J."/>
            <person name="Homa F."/>
            <person name="Zaremba-Niedwiedzka K."/>
            <person name="Spang A."/>
            <person name="Wolf Y.I."/>
            <person name="Koonin E.V."/>
            <person name="Ettema T.J."/>
        </authorList>
    </citation>
    <scope>NUCLEOTIDE SEQUENCE</scope>
</reference>